<comment type="caution">
    <text evidence="8">The sequence shown here is derived from an EMBL/GenBank/DDBJ whole genome shotgun (WGS) entry which is preliminary data.</text>
</comment>
<dbReference type="PRINTS" id="PR00173">
    <property type="entry name" value="EDTRNSPORT"/>
</dbReference>
<feature type="transmembrane region" description="Helical" evidence="7">
    <location>
        <begin position="109"/>
        <end position="127"/>
    </location>
</feature>
<dbReference type="PANTHER" id="PTHR42865:SF7">
    <property type="entry name" value="PROTON_GLUTAMATE-ASPARTATE SYMPORTER"/>
    <property type="match status" value="1"/>
</dbReference>
<sequence>MDEPKPVNPVIEEDAETKSLPLYAWVVLAVVLAIPAGLLLGADASWFDRLPGSVRLALSAVATALDLAPTLIIRALGALAAPLVVLAILSAIVTNDIRGRQGARMMGFYLLNTLVAMVIGLSASNVVQPGQGADLASGGPSTGEDARLIDRLIDRPPPRAMAPSRTVPEIILEMVPRSIGDAFVSNNLAQLVLFTVAVGIALSRLRDEQRQRGESTYRAMVDVLTVGFELMMKILLWVVALVPIAVFGVVAISLAREGVGLFLRLGWFIAAVLIGFACQVVWYLAQLGLLGRFSPLRFLAGTADVVAMTFSTASTAATIPITLRALTDRLGVSRAASQLAACVGTNFNNDGTALYQAVAALFFAQAYGADLSLADQVVVMLTTLLASVGAGGIPSGSFVTLPLIFAAVRLPVEAIPLLLTIDWFLDRCRTTVNVLGDMTVAVLIDRSDAGGPPT</sequence>
<dbReference type="SUPFAM" id="SSF118215">
    <property type="entry name" value="Proton glutamate symport protein"/>
    <property type="match status" value="1"/>
</dbReference>
<accession>A0A432MM60</accession>
<keyword evidence="9" id="KW-1185">Reference proteome</keyword>
<keyword evidence="6 7" id="KW-0472">Membrane</keyword>
<dbReference type="PANTHER" id="PTHR42865">
    <property type="entry name" value="PROTON/GLUTAMATE-ASPARTATE SYMPORTER"/>
    <property type="match status" value="1"/>
</dbReference>
<evidence type="ECO:0000313" key="9">
    <source>
        <dbReference type="Proteomes" id="UP000280296"/>
    </source>
</evidence>
<protein>
    <submittedName>
        <fullName evidence="8">Dicarboxylate/amino acid:cation symporter</fullName>
    </submittedName>
</protein>
<dbReference type="InterPro" id="IPR001991">
    <property type="entry name" value="Na-dicarboxylate_symporter"/>
</dbReference>
<evidence type="ECO:0000256" key="7">
    <source>
        <dbReference type="SAM" id="Phobius"/>
    </source>
</evidence>
<organism evidence="8 9">
    <name type="scientific">Tautonia sociabilis</name>
    <dbReference type="NCBI Taxonomy" id="2080755"/>
    <lineage>
        <taxon>Bacteria</taxon>
        <taxon>Pseudomonadati</taxon>
        <taxon>Planctomycetota</taxon>
        <taxon>Planctomycetia</taxon>
        <taxon>Isosphaerales</taxon>
        <taxon>Isosphaeraceae</taxon>
        <taxon>Tautonia</taxon>
    </lineage>
</organism>
<evidence type="ECO:0000256" key="3">
    <source>
        <dbReference type="ARBA" id="ARBA00022475"/>
    </source>
</evidence>
<keyword evidence="2" id="KW-0813">Transport</keyword>
<dbReference type="AlphaFoldDB" id="A0A432MM60"/>
<feature type="transmembrane region" description="Helical" evidence="7">
    <location>
        <begin position="234"/>
        <end position="255"/>
    </location>
</feature>
<keyword evidence="5 7" id="KW-1133">Transmembrane helix</keyword>
<dbReference type="Proteomes" id="UP000280296">
    <property type="component" value="Unassembled WGS sequence"/>
</dbReference>
<evidence type="ECO:0000256" key="6">
    <source>
        <dbReference type="ARBA" id="ARBA00023136"/>
    </source>
</evidence>
<dbReference type="EMBL" id="RYZH01000013">
    <property type="protein sequence ID" value="RUL88215.1"/>
    <property type="molecule type" value="Genomic_DNA"/>
</dbReference>
<dbReference type="RefSeq" id="WP_126724925.1">
    <property type="nucleotide sequence ID" value="NZ_RYZH01000013.1"/>
</dbReference>
<proteinExistence type="predicted"/>
<dbReference type="OrthoDB" id="9768885at2"/>
<evidence type="ECO:0000256" key="2">
    <source>
        <dbReference type="ARBA" id="ARBA00022448"/>
    </source>
</evidence>
<evidence type="ECO:0000256" key="1">
    <source>
        <dbReference type="ARBA" id="ARBA00004651"/>
    </source>
</evidence>
<evidence type="ECO:0000313" key="8">
    <source>
        <dbReference type="EMBL" id="RUL88215.1"/>
    </source>
</evidence>
<comment type="subcellular location">
    <subcellularLocation>
        <location evidence="1">Cell membrane</location>
        <topology evidence="1">Multi-pass membrane protein</topology>
    </subcellularLocation>
</comment>
<keyword evidence="4 7" id="KW-0812">Transmembrane</keyword>
<name>A0A432MM60_9BACT</name>
<dbReference type="Pfam" id="PF00375">
    <property type="entry name" value="SDF"/>
    <property type="match status" value="1"/>
</dbReference>
<dbReference type="GO" id="GO:0015293">
    <property type="term" value="F:symporter activity"/>
    <property type="evidence" value="ECO:0007669"/>
    <property type="project" value="UniProtKB-KW"/>
</dbReference>
<feature type="transmembrane region" description="Helical" evidence="7">
    <location>
        <begin position="261"/>
        <end position="285"/>
    </location>
</feature>
<evidence type="ECO:0000256" key="5">
    <source>
        <dbReference type="ARBA" id="ARBA00022989"/>
    </source>
</evidence>
<feature type="transmembrane region" description="Helical" evidence="7">
    <location>
        <begin position="79"/>
        <end position="97"/>
    </location>
</feature>
<gene>
    <name evidence="8" type="ORF">TsocGM_08750</name>
</gene>
<reference evidence="8 9" key="2">
    <citation type="submission" date="2019-01" db="EMBL/GenBank/DDBJ databases">
        <title>Tautonia sociabilis, a novel thermotolerant planctomycete of Isosphaeraceae family, isolated from a 4000 m deep subterranean habitat.</title>
        <authorList>
            <person name="Kovaleva O.L."/>
            <person name="Elcheninov A.G."/>
            <person name="Van Heerden E."/>
            <person name="Toshchakov S.V."/>
            <person name="Novikov A."/>
            <person name="Bonch-Osmolovskaya E.A."/>
            <person name="Kublanov I.V."/>
        </authorList>
    </citation>
    <scope>NUCLEOTIDE SEQUENCE [LARGE SCALE GENOMIC DNA]</scope>
    <source>
        <strain evidence="8 9">GM2012</strain>
    </source>
</reference>
<feature type="transmembrane region" description="Helical" evidence="7">
    <location>
        <begin position="20"/>
        <end position="42"/>
    </location>
</feature>
<dbReference type="Gene3D" id="1.10.3860.10">
    <property type="entry name" value="Sodium:dicarboxylate symporter"/>
    <property type="match status" value="1"/>
</dbReference>
<keyword evidence="3" id="KW-1003">Cell membrane</keyword>
<reference evidence="8 9" key="1">
    <citation type="submission" date="2018-12" db="EMBL/GenBank/DDBJ databases">
        <authorList>
            <person name="Toschakov S.V."/>
        </authorList>
    </citation>
    <scope>NUCLEOTIDE SEQUENCE [LARGE SCALE GENOMIC DNA]</scope>
    <source>
        <strain evidence="8 9">GM2012</strain>
    </source>
</reference>
<dbReference type="GO" id="GO:0005886">
    <property type="term" value="C:plasma membrane"/>
    <property type="evidence" value="ECO:0007669"/>
    <property type="project" value="UniProtKB-SubCell"/>
</dbReference>
<dbReference type="InterPro" id="IPR036458">
    <property type="entry name" value="Na:dicarbo_symporter_sf"/>
</dbReference>
<evidence type="ECO:0000256" key="4">
    <source>
        <dbReference type="ARBA" id="ARBA00022692"/>
    </source>
</evidence>